<dbReference type="GO" id="GO:0005509">
    <property type="term" value="F:calcium ion binding"/>
    <property type="evidence" value="ECO:0007669"/>
    <property type="project" value="InterPro"/>
</dbReference>
<evidence type="ECO:0000256" key="1">
    <source>
        <dbReference type="ARBA" id="ARBA00022692"/>
    </source>
</evidence>
<dbReference type="GO" id="GO:0005886">
    <property type="term" value="C:plasma membrane"/>
    <property type="evidence" value="ECO:0007669"/>
    <property type="project" value="UniProtKB-SubCell"/>
</dbReference>
<feature type="domain" description="Cadherin" evidence="3">
    <location>
        <begin position="587"/>
        <end position="684"/>
    </location>
</feature>
<keyword evidence="1" id="KW-0812">Transmembrane</keyword>
<dbReference type="PANTHER" id="PTHR24026">
    <property type="entry name" value="FAT ATYPICAL CADHERIN-RELATED"/>
    <property type="match status" value="1"/>
</dbReference>
<dbReference type="RefSeq" id="WP_170151521.1">
    <property type="nucleotide sequence ID" value="NZ_QQBB01000005.1"/>
</dbReference>
<evidence type="ECO:0000259" key="3">
    <source>
        <dbReference type="PROSITE" id="PS50268"/>
    </source>
</evidence>
<feature type="domain" description="Cadherin" evidence="3">
    <location>
        <begin position="784"/>
        <end position="877"/>
    </location>
</feature>
<feature type="domain" description="Cadherin" evidence="3">
    <location>
        <begin position="1189"/>
        <end position="1283"/>
    </location>
</feature>
<feature type="domain" description="Cadherin" evidence="3">
    <location>
        <begin position="985"/>
        <end position="1078"/>
    </location>
</feature>
<dbReference type="GO" id="GO:0007156">
    <property type="term" value="P:homophilic cell adhesion via plasma membrane adhesion molecules"/>
    <property type="evidence" value="ECO:0007669"/>
    <property type="project" value="InterPro"/>
</dbReference>
<dbReference type="PANTHER" id="PTHR24026:SF126">
    <property type="entry name" value="PROTOCADHERIN FAT 4"/>
    <property type="match status" value="1"/>
</dbReference>
<feature type="domain" description="Cadherin" evidence="3">
    <location>
        <begin position="886"/>
        <end position="976"/>
    </location>
</feature>
<feature type="domain" description="Cadherin" evidence="3">
    <location>
        <begin position="482"/>
        <end position="580"/>
    </location>
</feature>
<feature type="domain" description="Cadherin" evidence="3">
    <location>
        <begin position="680"/>
        <end position="776"/>
    </location>
</feature>
<dbReference type="InterPro" id="IPR011049">
    <property type="entry name" value="Serralysin-like_metalloprot_C"/>
</dbReference>
<dbReference type="SUPFAM" id="SSF49313">
    <property type="entry name" value="Cadherin-like"/>
    <property type="match status" value="14"/>
</dbReference>
<feature type="domain" description="Cadherin" evidence="3">
    <location>
        <begin position="1393"/>
        <end position="1492"/>
    </location>
</feature>
<evidence type="ECO:0000313" key="5">
    <source>
        <dbReference type="Proteomes" id="UP000254925"/>
    </source>
</evidence>
<dbReference type="Pfam" id="PF00028">
    <property type="entry name" value="Cadherin"/>
    <property type="match status" value="3"/>
</dbReference>
<dbReference type="PRINTS" id="PR00205">
    <property type="entry name" value="CADHERIN"/>
</dbReference>
<dbReference type="PROSITE" id="PS50268">
    <property type="entry name" value="CADHERIN_2"/>
    <property type="match status" value="13"/>
</dbReference>
<evidence type="ECO:0000256" key="2">
    <source>
        <dbReference type="ARBA" id="ARBA00022989"/>
    </source>
</evidence>
<dbReference type="Gene3D" id="2.150.10.10">
    <property type="entry name" value="Serralysin-like metalloprotease, C-terminal"/>
    <property type="match status" value="1"/>
</dbReference>
<dbReference type="PRINTS" id="PR00313">
    <property type="entry name" value="CABNDNGRPT"/>
</dbReference>
<keyword evidence="5" id="KW-1185">Reference proteome</keyword>
<comment type="caution">
    <text evidence="4">The sequence shown here is derived from an EMBL/GenBank/DDBJ whole genome shotgun (WGS) entry which is preliminary data.</text>
</comment>
<gene>
    <name evidence="4" type="ORF">DES45_105413</name>
</gene>
<evidence type="ECO:0000313" key="4">
    <source>
        <dbReference type="EMBL" id="RDI58887.1"/>
    </source>
</evidence>
<dbReference type="EMBL" id="QQBB01000005">
    <property type="protein sequence ID" value="RDI58887.1"/>
    <property type="molecule type" value="Genomic_DNA"/>
</dbReference>
<reference evidence="4 5" key="1">
    <citation type="submission" date="2018-07" db="EMBL/GenBank/DDBJ databases">
        <title>Genomic Encyclopedia of Type Strains, Phase IV (KMG-IV): sequencing the most valuable type-strain genomes for metagenomic binning, comparative biology and taxonomic classification.</title>
        <authorList>
            <person name="Goeker M."/>
        </authorList>
    </citation>
    <scope>NUCLEOTIDE SEQUENCE [LARGE SCALE GENOMIC DNA]</scope>
    <source>
        <strain evidence="4 5">DSM 14364</strain>
    </source>
</reference>
<proteinExistence type="predicted"/>
<sequence length="1836" mass="198948">MAESHDVTSFGLDDPALAESETTARAAAGLSAMGLEPSGASISAASIGMIIEYDGLTTIPEMPIHTSRLGTLSVYDPEDRLFRDFYIGAASVAGAFDILREETEYGPVWSLIVKDPNLFDYETAHNHQIWVKVVGQNRDGSSAETIVTLNMTNVDDPGNDAPEGITLSNTSIAENSGPSTVIGNLGVVDIDSTSMYGNDSWTFDLIFDPSGKFELWSLFGTAQLRLKSGMTLNYEEKQFYAVKIRVTDSGGLYFENFFTINVNDVVDERATNHAPMWLRLSGGTNVLADETIGGGAVVGTVSAFDQDGGDILAYQIVDDPDDKFYLYGNELRLKPTAHLDAETATAHSVSIRVRDLYDATYTDSLTVYVNDVNERPDGISLSKTSIKEKGETIVGDLTGSDPDGPGETLSFAIVSDQDSKFAIEGNQLKLRTGATLDAERKTSHSVTISVTDQGGLTYTKAFTINVENVPEAPTDIRFSSDSVYENSEGGTRIAYLTAVDEDSTEFEYSLIADLDNKFQIVGNELQVRPGAVLNFESAQKKHSVTVQAKDESGNVFTKIVWIYVLDANDAPFAMSLSPTSLAEGQGGRKVGFLSTSDYDAGVGDNNHLYTILADADSKFEIRGKELWLKEGAVLDYETKKQHSVTIRTTDRGNASFDKTFNIVVTNVNETPNGLILSNDTVPETLTGLQQIGILQGSDPDGTTDVSRLKYTIVSDQDQKFYIATGTNVLRLRDGATLNFDQPSHQVTVRTTDLGGLWFERTFTIHVTRPQQNAPTDVILTGSTTLREDIAAGSQIGTLAGSDPDAGSTFTYAITNDESGKFEIPLNSNVLKLKDGVSLNYETGQTHYVTIRVTDQTNLSYLKTFTFTVTDANERPYDIELSGTHVLDENNTAEVVVGDLQAFDPDLNDTAFEYSIVGSQPQFRISGRQLIAKPGLDHEGASFYDITIRASDRATGGLSYDKVFRITVADLNDAPDGLTLSGDHKVEENSAGGTLIGVLEGSDQDGDALTYSLYDDPDRKFEVVGNKLQVREGAGLDYRPGQTHQVTVQVSDGNKTYRKTFTITVTDVPDPEPNHAPTNLKLSSSTVQENIDAGTTIALLTGYDQDGGDVLTYSLVGDPDSKFALVGNRLVLRDGATINYEIPNPAHDVTLRVTDRTGAFFEKTFTLAVLDGPDGPNAAPTGLTISQDWVDENSPGGTFIGALNATDSDGNRIYYAIVDDPDQKFDVLDGTLVVREGAVLDYEATAQHQHEVTVKAYDRFGAYTTQIFTIHVKNVPEPNRAPTALDLSDTEIEENSRPGTEIGTLSAQDPDVLDDLRYFIVEDQDSKFAISGNKLVLRAGATLNREDKETHKVTIEVRDQDGASFRKVFEIHVGDVPDPEPNHAPYDLALSNDSMNEFSEWGTVVGLVAGFDQDGGDTLTYSVITGPDGVPSKFHIINGNQLALRDGAVIDHQTEPTVNVIIRATDQAGETFDKTFTITINDIDESSNGAPVGLTLSNSIIRDGTVGGIGGTRIGTLSAVDPNGDRLLYSIDYHEKFILVGDELRLREGQTVDDAEAQSYQVEAYVYDRFMTLVHETFTITVQSNRAPSNVTLSNTVVNEGAANGLTIGRLSATDLDRDPVSFSLVDDAGGRFVLAQEDGHTVLKVANGVKIDYEHLPTLSIKVRADDGHQGVTDQVIQINIRNVLTESLHGTEGADRLQGGISYDEFWGMGGNDTLIGGAGNDTLWGGEGEDTFVFHRFGTGNSDLIKDFDAAQDEIVLVQSNAATALNVGVLSSEAFCYGTQAADADDRIIYDRETGRLLYDSDGNGGRAAFEVAIFENRTVLDHTHFVVSQFLI</sequence>
<dbReference type="Gene3D" id="2.60.40.60">
    <property type="entry name" value="Cadherins"/>
    <property type="match status" value="13"/>
</dbReference>
<accession>A0A370HKD0</accession>
<keyword evidence="2" id="KW-0472">Membrane</keyword>
<dbReference type="InterPro" id="IPR001343">
    <property type="entry name" value="Hemolysn_Ca-bd"/>
</dbReference>
<feature type="domain" description="Cadherin" evidence="3">
    <location>
        <begin position="290"/>
        <end position="378"/>
    </location>
</feature>
<dbReference type="InterPro" id="IPR002126">
    <property type="entry name" value="Cadherin-like_dom"/>
</dbReference>
<dbReference type="InterPro" id="IPR015919">
    <property type="entry name" value="Cadherin-like_sf"/>
</dbReference>
<protein>
    <submittedName>
        <fullName evidence="4">Cadherin domain-containing protein</fullName>
    </submittedName>
</protein>
<dbReference type="CDD" id="cd11304">
    <property type="entry name" value="Cadherin_repeat"/>
    <property type="match status" value="14"/>
</dbReference>
<dbReference type="SMART" id="SM00112">
    <property type="entry name" value="CA"/>
    <property type="match status" value="14"/>
</dbReference>
<dbReference type="PROSITE" id="PS00330">
    <property type="entry name" value="HEMOLYSIN_CALCIUM"/>
    <property type="match status" value="1"/>
</dbReference>
<dbReference type="SUPFAM" id="SSF51120">
    <property type="entry name" value="beta-Roll"/>
    <property type="match status" value="1"/>
</dbReference>
<keyword evidence="2" id="KW-1133">Transmembrane helix</keyword>
<feature type="domain" description="Cadherin" evidence="3">
    <location>
        <begin position="390"/>
        <end position="475"/>
    </location>
</feature>
<dbReference type="Proteomes" id="UP000254925">
    <property type="component" value="Unassembled WGS sequence"/>
</dbReference>
<feature type="domain" description="Cadherin" evidence="3">
    <location>
        <begin position="171"/>
        <end position="277"/>
    </location>
</feature>
<dbReference type="Pfam" id="PF00353">
    <property type="entry name" value="HemolysinCabind"/>
    <property type="match status" value="1"/>
</dbReference>
<dbReference type="InterPro" id="IPR018511">
    <property type="entry name" value="Hemolysin-typ_Ca-bd_CS"/>
</dbReference>
<feature type="domain" description="Cadherin" evidence="3">
    <location>
        <begin position="1078"/>
        <end position="1181"/>
    </location>
</feature>
<feature type="domain" description="Cadherin" evidence="3">
    <location>
        <begin position="1290"/>
        <end position="1382"/>
    </location>
</feature>
<name>A0A370HKD0_9HYPH</name>
<organism evidence="4 5">
    <name type="scientific">Microvirga subterranea</name>
    <dbReference type="NCBI Taxonomy" id="186651"/>
    <lineage>
        <taxon>Bacteria</taxon>
        <taxon>Pseudomonadati</taxon>
        <taxon>Pseudomonadota</taxon>
        <taxon>Alphaproteobacteria</taxon>
        <taxon>Hyphomicrobiales</taxon>
        <taxon>Methylobacteriaceae</taxon>
        <taxon>Microvirga</taxon>
    </lineage>
</organism>